<dbReference type="InterPro" id="IPR006838">
    <property type="entry name" value="ADTRP_AIG1"/>
</dbReference>
<evidence type="ECO:0000256" key="7">
    <source>
        <dbReference type="ARBA" id="ARBA00047368"/>
    </source>
</evidence>
<comment type="catalytic activity">
    <reaction evidence="11">
        <text>12-(9Z-octadecenoyloxy)-octadecanoate + H2O = 12-hydroxyoctadecanoate + (9Z)-octadecenoate + H(+)</text>
        <dbReference type="Rhea" id="RHEA:52060"/>
        <dbReference type="ChEBI" id="CHEBI:15377"/>
        <dbReference type="ChEBI" id="CHEBI:15378"/>
        <dbReference type="ChEBI" id="CHEBI:30823"/>
        <dbReference type="ChEBI" id="CHEBI:84201"/>
        <dbReference type="ChEBI" id="CHEBI:136302"/>
    </reaction>
    <physiologicalReaction direction="left-to-right" evidence="11">
        <dbReference type="Rhea" id="RHEA:52061"/>
    </physiologicalReaction>
</comment>
<sequence>MGAFRVAIYGIMAAVFTYTLVYDILYMPRIGHTWWIYKLIMLTNINLVLQTSYYVVCLICSAMDVLIEESDHGPHTRHPSAPSYWRKNRLRIICDFMYYTSAFPVGTVTCALFWLLYAINPQLVMPDWISRLIPPFMNHVTHTAPVAFILVDTLLTCHHAPPRTTGLLISFCLATFYFLIILMVRLIDGYWIYPLLEILSPVYFILLYISSCVGFCLLYLTVDCLNAVLWGRAPHALISPDKPKKR</sequence>
<name>A0ABD6ESS9_9BILA</name>
<comment type="catalytic activity">
    <reaction evidence="13">
        <text>9-octadecanoyloxy-octadecanoate + H2O = 9-hydroxy-octadecanoate + octadecanoate + H(+)</text>
        <dbReference type="Rhea" id="RHEA:52096"/>
        <dbReference type="ChEBI" id="CHEBI:15377"/>
        <dbReference type="ChEBI" id="CHEBI:15378"/>
        <dbReference type="ChEBI" id="CHEBI:25629"/>
        <dbReference type="ChEBI" id="CHEBI:136286"/>
        <dbReference type="ChEBI" id="CHEBI:136373"/>
    </reaction>
    <physiologicalReaction direction="left-to-right" evidence="13">
        <dbReference type="Rhea" id="RHEA:52097"/>
    </physiologicalReaction>
</comment>
<keyword evidence="4 17" id="KW-0812">Transmembrane</keyword>
<evidence type="ECO:0000256" key="5">
    <source>
        <dbReference type="ARBA" id="ARBA00022989"/>
    </source>
</evidence>
<comment type="subcellular location">
    <subcellularLocation>
        <location evidence="2">Endomembrane system</location>
        <topology evidence="2">Multi-pass membrane protein</topology>
    </subcellularLocation>
</comment>
<comment type="catalytic activity">
    <reaction evidence="10">
        <text>12-octadecanoyloxy-octadecanoate + H2O = 12-hydroxyoctadecanoate + octadecanoate + H(+)</text>
        <dbReference type="Rhea" id="RHEA:52080"/>
        <dbReference type="ChEBI" id="CHEBI:15377"/>
        <dbReference type="ChEBI" id="CHEBI:15378"/>
        <dbReference type="ChEBI" id="CHEBI:25629"/>
        <dbReference type="ChEBI" id="CHEBI:84201"/>
        <dbReference type="ChEBI" id="CHEBI:136330"/>
    </reaction>
    <physiologicalReaction direction="left-to-right" evidence="10">
        <dbReference type="Rhea" id="RHEA:52081"/>
    </physiologicalReaction>
</comment>
<keyword evidence="5 17" id="KW-1133">Transmembrane helix</keyword>
<comment type="catalytic activity">
    <reaction evidence="7">
        <text>12-hexadecanoyloxy-octadecanoate + H2O = 12-hydroxyoctadecanoate + hexadecanoate + H(+)</text>
        <dbReference type="Rhea" id="RHEA:52056"/>
        <dbReference type="ChEBI" id="CHEBI:7896"/>
        <dbReference type="ChEBI" id="CHEBI:15377"/>
        <dbReference type="ChEBI" id="CHEBI:15378"/>
        <dbReference type="ChEBI" id="CHEBI:83677"/>
        <dbReference type="ChEBI" id="CHEBI:84201"/>
    </reaction>
    <physiologicalReaction direction="left-to-right" evidence="7">
        <dbReference type="Rhea" id="RHEA:52057"/>
    </physiologicalReaction>
</comment>
<organism evidence="18 19">
    <name type="scientific">Gnathostoma spinigerum</name>
    <dbReference type="NCBI Taxonomy" id="75299"/>
    <lineage>
        <taxon>Eukaryota</taxon>
        <taxon>Metazoa</taxon>
        <taxon>Ecdysozoa</taxon>
        <taxon>Nematoda</taxon>
        <taxon>Chromadorea</taxon>
        <taxon>Rhabditida</taxon>
        <taxon>Spirurina</taxon>
        <taxon>Gnathostomatomorpha</taxon>
        <taxon>Gnathostomatoidea</taxon>
        <taxon>Gnathostomatidae</taxon>
        <taxon>Gnathostoma</taxon>
    </lineage>
</organism>
<evidence type="ECO:0008006" key="20">
    <source>
        <dbReference type="Google" id="ProtNLM"/>
    </source>
</evidence>
<evidence type="ECO:0000256" key="4">
    <source>
        <dbReference type="ARBA" id="ARBA00022692"/>
    </source>
</evidence>
<dbReference type="PANTHER" id="PTHR10989">
    <property type="entry name" value="ANDROGEN-INDUCED PROTEIN 1-RELATED"/>
    <property type="match status" value="1"/>
</dbReference>
<accession>A0ABD6ESS9</accession>
<evidence type="ECO:0000256" key="11">
    <source>
        <dbReference type="ARBA" id="ARBA00048701"/>
    </source>
</evidence>
<comment type="catalytic activity">
    <reaction evidence="15">
        <text>13-(9Z-hexadecenoyloxy)-octadecanoate + H2O = 13-hydroxy-octadecanoate + (9Z)-hexadecenoate + H(+)</text>
        <dbReference type="Rhea" id="RHEA:52076"/>
        <dbReference type="ChEBI" id="CHEBI:15377"/>
        <dbReference type="ChEBI" id="CHEBI:15378"/>
        <dbReference type="ChEBI" id="CHEBI:32372"/>
        <dbReference type="ChEBI" id="CHEBI:136304"/>
        <dbReference type="ChEBI" id="CHEBI:136315"/>
    </reaction>
    <physiologicalReaction direction="left-to-right" evidence="15">
        <dbReference type="Rhea" id="RHEA:52077"/>
    </physiologicalReaction>
</comment>
<evidence type="ECO:0000313" key="19">
    <source>
        <dbReference type="Proteomes" id="UP001608902"/>
    </source>
</evidence>
<evidence type="ECO:0000256" key="6">
    <source>
        <dbReference type="ARBA" id="ARBA00023136"/>
    </source>
</evidence>
<dbReference type="EMBL" id="JBGFUD010009636">
    <property type="protein sequence ID" value="MFH4982585.1"/>
    <property type="molecule type" value="Genomic_DNA"/>
</dbReference>
<feature type="transmembrane region" description="Helical" evidence="17">
    <location>
        <begin position="7"/>
        <end position="27"/>
    </location>
</feature>
<feature type="transmembrane region" description="Helical" evidence="17">
    <location>
        <begin position="167"/>
        <end position="187"/>
    </location>
</feature>
<evidence type="ECO:0000256" key="3">
    <source>
        <dbReference type="ARBA" id="ARBA00009300"/>
    </source>
</evidence>
<dbReference type="GO" id="GO:0012505">
    <property type="term" value="C:endomembrane system"/>
    <property type="evidence" value="ECO:0007669"/>
    <property type="project" value="UniProtKB-SubCell"/>
</dbReference>
<reference evidence="18 19" key="1">
    <citation type="submission" date="2024-08" db="EMBL/GenBank/DDBJ databases">
        <title>Gnathostoma spinigerum genome.</title>
        <authorList>
            <person name="Gonzalez-Bertolin B."/>
            <person name="Monzon S."/>
            <person name="Zaballos A."/>
            <person name="Jimenez P."/>
            <person name="Dekumyoy P."/>
            <person name="Varona S."/>
            <person name="Cuesta I."/>
            <person name="Sumanam S."/>
            <person name="Adisakwattana P."/>
            <person name="Gasser R.B."/>
            <person name="Hernandez-Gonzalez A."/>
            <person name="Young N.D."/>
            <person name="Perteguer M.J."/>
        </authorList>
    </citation>
    <scope>NUCLEOTIDE SEQUENCE [LARGE SCALE GENOMIC DNA]</scope>
    <source>
        <strain evidence="18">AL3</strain>
        <tissue evidence="18">Liver</tissue>
    </source>
</reference>
<proteinExistence type="inferred from homology"/>
<protein>
    <recommendedName>
        <fullName evidence="20">Androgen-induced gene 1 protein-like</fullName>
    </recommendedName>
</protein>
<dbReference type="Proteomes" id="UP001608902">
    <property type="component" value="Unassembled WGS sequence"/>
</dbReference>
<evidence type="ECO:0000313" key="18">
    <source>
        <dbReference type="EMBL" id="MFH4982585.1"/>
    </source>
</evidence>
<comment type="catalytic activity">
    <reaction evidence="9">
        <text>9-hexadecanoyloxy-octadecanoate + H2O = 9-hydroxy-octadecanoate + hexadecanoate + H(+)</text>
        <dbReference type="Rhea" id="RHEA:52052"/>
        <dbReference type="ChEBI" id="CHEBI:7896"/>
        <dbReference type="ChEBI" id="CHEBI:15377"/>
        <dbReference type="ChEBI" id="CHEBI:15378"/>
        <dbReference type="ChEBI" id="CHEBI:83670"/>
        <dbReference type="ChEBI" id="CHEBI:136286"/>
    </reaction>
    <physiologicalReaction direction="left-to-right" evidence="9">
        <dbReference type="Rhea" id="RHEA:52053"/>
    </physiologicalReaction>
</comment>
<dbReference type="PANTHER" id="PTHR10989:SF23">
    <property type="entry name" value="FAR-17A_AIG1-LIKE PROTEIN"/>
    <property type="match status" value="1"/>
</dbReference>
<comment type="similarity">
    <text evidence="3">Belongs to the AIG1 family.</text>
</comment>
<comment type="catalytic activity">
    <reaction evidence="8">
        <text>13-octadecanoyloxy-octadecanoate + H2O = 13-hydroxy-octadecanoate + octadecanoate + H(+)</text>
        <dbReference type="Rhea" id="RHEA:52084"/>
        <dbReference type="ChEBI" id="CHEBI:15377"/>
        <dbReference type="ChEBI" id="CHEBI:15378"/>
        <dbReference type="ChEBI" id="CHEBI:25629"/>
        <dbReference type="ChEBI" id="CHEBI:136304"/>
        <dbReference type="ChEBI" id="CHEBI:136335"/>
    </reaction>
    <physiologicalReaction direction="left-to-right" evidence="8">
        <dbReference type="Rhea" id="RHEA:52085"/>
    </physiologicalReaction>
</comment>
<comment type="caution">
    <text evidence="18">The sequence shown here is derived from an EMBL/GenBank/DDBJ whole genome shotgun (WGS) entry which is preliminary data.</text>
</comment>
<evidence type="ECO:0000256" key="16">
    <source>
        <dbReference type="ARBA" id="ARBA00049428"/>
    </source>
</evidence>
<comment type="catalytic activity">
    <reaction evidence="14">
        <text>13-(9Z-octadecenoyloxy)-octadecanoate + H2O = 13-hydroxy-octadecanoate + (9Z)-octadecenoate + H(+)</text>
        <dbReference type="Rhea" id="RHEA:52064"/>
        <dbReference type="ChEBI" id="CHEBI:15377"/>
        <dbReference type="ChEBI" id="CHEBI:15378"/>
        <dbReference type="ChEBI" id="CHEBI:30823"/>
        <dbReference type="ChEBI" id="CHEBI:136303"/>
        <dbReference type="ChEBI" id="CHEBI:136304"/>
    </reaction>
    <physiologicalReaction direction="left-to-right" evidence="14">
        <dbReference type="Rhea" id="RHEA:52065"/>
    </physiologicalReaction>
</comment>
<evidence type="ECO:0000256" key="15">
    <source>
        <dbReference type="ARBA" id="ARBA00049322"/>
    </source>
</evidence>
<evidence type="ECO:0000256" key="10">
    <source>
        <dbReference type="ARBA" id="ARBA00048680"/>
    </source>
</evidence>
<keyword evidence="19" id="KW-1185">Reference proteome</keyword>
<evidence type="ECO:0000256" key="14">
    <source>
        <dbReference type="ARBA" id="ARBA00049296"/>
    </source>
</evidence>
<evidence type="ECO:0000256" key="13">
    <source>
        <dbReference type="ARBA" id="ARBA00049221"/>
    </source>
</evidence>
<dbReference type="AlphaFoldDB" id="A0ABD6ESS9"/>
<keyword evidence="6 17" id="KW-0472">Membrane</keyword>
<evidence type="ECO:0000256" key="9">
    <source>
        <dbReference type="ARBA" id="ARBA00047863"/>
    </source>
</evidence>
<feature type="transmembrane region" description="Helical" evidence="17">
    <location>
        <begin position="202"/>
        <end position="222"/>
    </location>
</feature>
<dbReference type="Pfam" id="PF04750">
    <property type="entry name" value="Far-17a_AIG1"/>
    <property type="match status" value="1"/>
</dbReference>
<comment type="catalytic activity">
    <reaction evidence="12">
        <text>9-(9Z-octadecenoyloxy)-octadecanoate + H2O = 9-hydroxy-octadecanoate + (9Z)-octadecenoate + H(+)</text>
        <dbReference type="Rhea" id="RHEA:52048"/>
        <dbReference type="ChEBI" id="CHEBI:15377"/>
        <dbReference type="ChEBI" id="CHEBI:15378"/>
        <dbReference type="ChEBI" id="CHEBI:30823"/>
        <dbReference type="ChEBI" id="CHEBI:136282"/>
        <dbReference type="ChEBI" id="CHEBI:136286"/>
    </reaction>
    <physiologicalReaction direction="left-to-right" evidence="12">
        <dbReference type="Rhea" id="RHEA:52049"/>
    </physiologicalReaction>
</comment>
<evidence type="ECO:0000256" key="17">
    <source>
        <dbReference type="SAM" id="Phobius"/>
    </source>
</evidence>
<gene>
    <name evidence="18" type="ORF">AB6A40_009294</name>
</gene>
<evidence type="ECO:0000256" key="1">
    <source>
        <dbReference type="ARBA" id="ARBA00000923"/>
    </source>
</evidence>
<evidence type="ECO:0000256" key="8">
    <source>
        <dbReference type="ARBA" id="ARBA00047427"/>
    </source>
</evidence>
<comment type="catalytic activity">
    <reaction evidence="1">
        <text>9-(9Z-hexadecenoyloxy)-octadecanoate + H2O = (9Z)-hexadecenoate + 9-hydroxy-octadecanoate + H(+)</text>
        <dbReference type="Rhea" id="RHEA:52068"/>
        <dbReference type="ChEBI" id="CHEBI:15377"/>
        <dbReference type="ChEBI" id="CHEBI:15378"/>
        <dbReference type="ChEBI" id="CHEBI:32372"/>
        <dbReference type="ChEBI" id="CHEBI:136286"/>
        <dbReference type="ChEBI" id="CHEBI:136309"/>
    </reaction>
    <physiologicalReaction direction="left-to-right" evidence="1">
        <dbReference type="Rhea" id="RHEA:52069"/>
    </physiologicalReaction>
</comment>
<evidence type="ECO:0000256" key="2">
    <source>
        <dbReference type="ARBA" id="ARBA00004127"/>
    </source>
</evidence>
<feature type="transmembrane region" description="Helical" evidence="17">
    <location>
        <begin position="47"/>
        <end position="67"/>
    </location>
</feature>
<comment type="catalytic activity">
    <reaction evidence="16">
        <text>12-(9Z-hexadecenoyloxy)-octadecanoate + H2O = 12-hydroxyoctadecanoate + (9Z)-hexadecenoate + H(+)</text>
        <dbReference type="Rhea" id="RHEA:52072"/>
        <dbReference type="ChEBI" id="CHEBI:15377"/>
        <dbReference type="ChEBI" id="CHEBI:15378"/>
        <dbReference type="ChEBI" id="CHEBI:32372"/>
        <dbReference type="ChEBI" id="CHEBI:84201"/>
        <dbReference type="ChEBI" id="CHEBI:136312"/>
    </reaction>
    <physiologicalReaction direction="left-to-right" evidence="16">
        <dbReference type="Rhea" id="RHEA:52073"/>
    </physiologicalReaction>
</comment>
<evidence type="ECO:0000256" key="12">
    <source>
        <dbReference type="ARBA" id="ARBA00048800"/>
    </source>
</evidence>
<feature type="transmembrane region" description="Helical" evidence="17">
    <location>
        <begin position="96"/>
        <end position="116"/>
    </location>
</feature>